<dbReference type="PANTHER" id="PTHR30595">
    <property type="entry name" value="GLPR-RELATED TRANSCRIPTIONAL REPRESSOR"/>
    <property type="match status" value="1"/>
</dbReference>
<keyword evidence="4" id="KW-0347">Helicase</keyword>
<keyword evidence="4" id="KW-0067">ATP-binding</keyword>
<dbReference type="Gene3D" id="3.30.950.30">
    <property type="entry name" value="Schlafen, AAA domain"/>
    <property type="match status" value="1"/>
</dbReference>
<proteinExistence type="predicted"/>
<dbReference type="Pfam" id="PF21247">
    <property type="entry name" value="Fic-like_C"/>
    <property type="match status" value="1"/>
</dbReference>
<evidence type="ECO:0000256" key="1">
    <source>
        <dbReference type="SAM" id="MobiDB-lite"/>
    </source>
</evidence>
<keyword evidence="4" id="KW-0547">Nucleotide-binding</keyword>
<keyword evidence="4" id="KW-0378">Hydrolase</keyword>
<dbReference type="GO" id="GO:0004386">
    <property type="term" value="F:helicase activity"/>
    <property type="evidence" value="ECO:0007669"/>
    <property type="project" value="UniProtKB-KW"/>
</dbReference>
<reference evidence="4" key="1">
    <citation type="submission" date="2018-06" db="EMBL/GenBank/DDBJ databases">
        <authorList>
            <person name="Zhirakovskaya E."/>
        </authorList>
    </citation>
    <scope>NUCLEOTIDE SEQUENCE</scope>
</reference>
<protein>
    <submittedName>
        <fullName evidence="4">ATP-dependent DNA helicase</fullName>
    </submittedName>
</protein>
<dbReference type="Pfam" id="PF04326">
    <property type="entry name" value="SLFN_AlbA_2"/>
    <property type="match status" value="1"/>
</dbReference>
<dbReference type="PANTHER" id="PTHR30595:SF6">
    <property type="entry name" value="SCHLAFEN ALBA-2 DOMAIN-CONTAINING PROTEIN"/>
    <property type="match status" value="1"/>
</dbReference>
<dbReference type="InterPro" id="IPR049514">
    <property type="entry name" value="Fic-like_C"/>
</dbReference>
<dbReference type="InterPro" id="IPR007421">
    <property type="entry name" value="Schlafen_AlbA_2_dom"/>
</dbReference>
<organism evidence="4">
    <name type="scientific">hydrothermal vent metagenome</name>
    <dbReference type="NCBI Taxonomy" id="652676"/>
    <lineage>
        <taxon>unclassified sequences</taxon>
        <taxon>metagenomes</taxon>
        <taxon>ecological metagenomes</taxon>
    </lineage>
</organism>
<sequence length="525" mass="59366">MSLPINIEALITKHLIECERIEFKAGWNPQLILHSICAFANDFNNLGGGYIVVGVDEEDGQALMPPVGVAAGRIDGMQKELLNICYFISPNYFPVVEVATVQERLVLVIWCPPGDMRPYKSPKNLAEKAKHNKLYYIRRMSSTVVASDVDQQRLFELAAKVPFDNRVNHHASIDDFDLTHIATFLQAVNSTLYGELSQLSLLDVCRNMGIARGSDDELKPLNAGLLMFSDDPTQFFRGARIELVEYQDSIGDKFRETIFSGPIWQQLKDVLRYLRHSLLKEQVVKVVGQAEAQRFYNYPFEALEEAIANAVYHKGYDRQNPIEISIRHDCIEILSFPGPVPPVNNESLKQGRVIARDYRNSRLGDFLKELRLTEGRSTGIPKIRRFLQQNGSPSPKFETDSDNGYFLVTLYPHPDAEVLMPSVIEEVGRDQAGTKQGPSRDQAGTKLSAGFKLGETEQQLLGQMVGEMSLLELMSLVARTNKSKFRGQILKPLIEAGFIERTMPEKPTSPKQRYRLTPRYQKEDQ</sequence>
<feature type="region of interest" description="Disordered" evidence="1">
    <location>
        <begin position="502"/>
        <end position="525"/>
    </location>
</feature>
<dbReference type="InterPro" id="IPR038461">
    <property type="entry name" value="Schlafen_AlbA_2_dom_sf"/>
</dbReference>
<feature type="domain" description="Filamentation induced by cAMP protein Fic-like C-terminal" evidence="3">
    <location>
        <begin position="459"/>
        <end position="517"/>
    </location>
</feature>
<dbReference type="Gene3D" id="3.30.565.60">
    <property type="match status" value="1"/>
</dbReference>
<evidence type="ECO:0000259" key="3">
    <source>
        <dbReference type="Pfam" id="PF21247"/>
    </source>
</evidence>
<name>A0A3B0Z9M5_9ZZZZ</name>
<accession>A0A3B0Z9M5</accession>
<gene>
    <name evidence="4" type="ORF">MNBD_GAMMA18-2118</name>
</gene>
<evidence type="ECO:0000259" key="2">
    <source>
        <dbReference type="Pfam" id="PF04326"/>
    </source>
</evidence>
<dbReference type="InterPro" id="IPR038475">
    <property type="entry name" value="RecG_C_sf"/>
</dbReference>
<dbReference type="AlphaFoldDB" id="A0A3B0Z9M5"/>
<evidence type="ECO:0000313" key="4">
    <source>
        <dbReference type="EMBL" id="VAW88251.1"/>
    </source>
</evidence>
<dbReference type="Pfam" id="PF13749">
    <property type="entry name" value="HATPase_c_4"/>
    <property type="match status" value="1"/>
</dbReference>
<dbReference type="EMBL" id="UOFP01000212">
    <property type="protein sequence ID" value="VAW88251.1"/>
    <property type="molecule type" value="Genomic_DNA"/>
</dbReference>
<feature type="domain" description="Schlafen AlbA-2" evidence="2">
    <location>
        <begin position="17"/>
        <end position="144"/>
    </location>
</feature>